<keyword evidence="4 9" id="KW-0489">Methyltransferase</keyword>
<dbReference type="NCBIfam" id="TIGR00589">
    <property type="entry name" value="ogt"/>
    <property type="match status" value="1"/>
</dbReference>
<evidence type="ECO:0000256" key="2">
    <source>
        <dbReference type="ARBA" id="ARBA00008711"/>
    </source>
</evidence>
<reference evidence="10" key="1">
    <citation type="submission" date="2015-06" db="EMBL/GenBank/DDBJ databases">
        <authorList>
            <person name="Liu B."/>
            <person name="Wang J."/>
            <person name="Zhu Y."/>
            <person name="Liu G."/>
            <person name="Chen Q."/>
            <person name="Zheng C."/>
            <person name="Che J."/>
            <person name="Ge C."/>
            <person name="Shi H."/>
            <person name="Pan Z."/>
            <person name="Liu X."/>
        </authorList>
    </citation>
    <scope>NUCLEOTIDE SEQUENCE [LARGE SCALE GENOMIC DNA]</scope>
    <source>
        <strain evidence="10">DSM 16346</strain>
    </source>
</reference>
<comment type="catalytic activity">
    <reaction evidence="1 9">
        <text>a 4-O-methyl-thymidine in DNA + L-cysteinyl-[protein] = a thymidine in DNA + S-methyl-L-cysteinyl-[protein]</text>
        <dbReference type="Rhea" id="RHEA:53428"/>
        <dbReference type="Rhea" id="RHEA-COMP:10131"/>
        <dbReference type="Rhea" id="RHEA-COMP:10132"/>
        <dbReference type="Rhea" id="RHEA-COMP:13555"/>
        <dbReference type="Rhea" id="RHEA-COMP:13556"/>
        <dbReference type="ChEBI" id="CHEBI:29950"/>
        <dbReference type="ChEBI" id="CHEBI:82612"/>
        <dbReference type="ChEBI" id="CHEBI:137386"/>
        <dbReference type="ChEBI" id="CHEBI:137387"/>
        <dbReference type="EC" id="2.1.1.63"/>
    </reaction>
</comment>
<evidence type="ECO:0000256" key="7">
    <source>
        <dbReference type="ARBA" id="ARBA00023204"/>
    </source>
</evidence>
<sequence length="178" mass="19847">MEKQVVHYGEFQSPIGTITVFTSPAGVSRIDFGCADDVLPVAETWYKKHHVKADLVYNPEIIEPITIQLEEYFSGKRRFFDLKLDMVGTIFQQKVWNNLTEIPYGETRSYRDVAVNISAPKAVRAIGSANNRNPLPIIVPCHRVIGSNGALVGYGGGVDKKEYLLSLEQQNAMHVALP</sequence>
<organism evidence="10 11">
    <name type="scientific">Guptibacillus hwajinpoensis</name>
    <dbReference type="NCBI Taxonomy" id="208199"/>
    <lineage>
        <taxon>Bacteria</taxon>
        <taxon>Bacillati</taxon>
        <taxon>Bacillota</taxon>
        <taxon>Bacilli</taxon>
        <taxon>Bacillales</taxon>
        <taxon>Guptibacillaceae</taxon>
        <taxon>Guptibacillus</taxon>
    </lineage>
</organism>
<dbReference type="FunFam" id="1.10.10.10:FF:000214">
    <property type="entry name" value="Methylated-DNA--protein-cysteine methyltransferase"/>
    <property type="match status" value="1"/>
</dbReference>
<evidence type="ECO:0000256" key="5">
    <source>
        <dbReference type="ARBA" id="ARBA00022679"/>
    </source>
</evidence>
<evidence type="ECO:0000256" key="1">
    <source>
        <dbReference type="ARBA" id="ARBA00001286"/>
    </source>
</evidence>
<evidence type="ECO:0000256" key="6">
    <source>
        <dbReference type="ARBA" id="ARBA00022763"/>
    </source>
</evidence>
<dbReference type="InterPro" id="IPR001497">
    <property type="entry name" value="MethylDNA_cys_MeTrfase_AS"/>
</dbReference>
<dbReference type="InterPro" id="IPR023546">
    <property type="entry name" value="MGMT"/>
</dbReference>
<dbReference type="PANTHER" id="PTHR10815">
    <property type="entry name" value="METHYLATED-DNA--PROTEIN-CYSTEINE METHYLTRANSFERASE"/>
    <property type="match status" value="1"/>
</dbReference>
<dbReference type="PROSITE" id="PS00374">
    <property type="entry name" value="MGMT"/>
    <property type="match status" value="1"/>
</dbReference>
<name>A0A0J6CJJ7_9BACL</name>
<dbReference type="GO" id="GO:0032259">
    <property type="term" value="P:methylation"/>
    <property type="evidence" value="ECO:0007669"/>
    <property type="project" value="UniProtKB-KW"/>
</dbReference>
<dbReference type="AlphaFoldDB" id="A0A0J6CJJ7"/>
<comment type="subcellular location">
    <subcellularLocation>
        <location evidence="9">Cytoplasm</location>
    </subcellularLocation>
</comment>
<dbReference type="EC" id="2.1.1.63" evidence="9"/>
<keyword evidence="3 9" id="KW-0963">Cytoplasm</keyword>
<comment type="miscellaneous">
    <text evidence="9">This enzyme catalyzes only one turnover and therefore is not strictly catalytic. According to one definition, an enzyme is a biocatalyst that acts repeatedly and over many reaction cycles.</text>
</comment>
<dbReference type="GO" id="GO:0005737">
    <property type="term" value="C:cytoplasm"/>
    <property type="evidence" value="ECO:0007669"/>
    <property type="project" value="UniProtKB-SubCell"/>
</dbReference>
<evidence type="ECO:0000256" key="9">
    <source>
        <dbReference type="HAMAP-Rule" id="MF_00772"/>
    </source>
</evidence>
<comment type="function">
    <text evidence="9">Involved in the cellular defense against the biological effects of O6-methylguanine (O6-MeG) and O4-methylthymine (O4-MeT) in DNA. Repairs the methylated nucleobase in DNA by stoichiometrically transferring the methyl group to a cysteine residue in the enzyme. This is a suicide reaction: the enzyme is irreversibly inactivated.</text>
</comment>
<dbReference type="Pfam" id="PF01035">
    <property type="entry name" value="DNA_binding_1"/>
    <property type="match status" value="1"/>
</dbReference>
<dbReference type="Pfam" id="PF02870">
    <property type="entry name" value="Methyltransf_1N"/>
    <property type="match status" value="1"/>
</dbReference>
<dbReference type="Gene3D" id="1.10.10.10">
    <property type="entry name" value="Winged helix-like DNA-binding domain superfamily/Winged helix DNA-binding domain"/>
    <property type="match status" value="1"/>
</dbReference>
<evidence type="ECO:0000256" key="4">
    <source>
        <dbReference type="ARBA" id="ARBA00022603"/>
    </source>
</evidence>
<dbReference type="SUPFAM" id="SSF46767">
    <property type="entry name" value="Methylated DNA-protein cysteine methyltransferase, C-terminal domain"/>
    <property type="match status" value="1"/>
</dbReference>
<comment type="catalytic activity">
    <reaction evidence="8 9">
        <text>a 6-O-methyl-2'-deoxyguanosine in DNA + L-cysteinyl-[protein] = S-methyl-L-cysteinyl-[protein] + a 2'-deoxyguanosine in DNA</text>
        <dbReference type="Rhea" id="RHEA:24000"/>
        <dbReference type="Rhea" id="RHEA-COMP:10131"/>
        <dbReference type="Rhea" id="RHEA-COMP:10132"/>
        <dbReference type="Rhea" id="RHEA-COMP:11367"/>
        <dbReference type="Rhea" id="RHEA-COMP:11368"/>
        <dbReference type="ChEBI" id="CHEBI:29950"/>
        <dbReference type="ChEBI" id="CHEBI:82612"/>
        <dbReference type="ChEBI" id="CHEBI:85445"/>
        <dbReference type="ChEBI" id="CHEBI:85448"/>
        <dbReference type="EC" id="2.1.1.63"/>
    </reaction>
</comment>
<dbReference type="SUPFAM" id="SSF53155">
    <property type="entry name" value="Methylated DNA-protein cysteine methyltransferase domain"/>
    <property type="match status" value="1"/>
</dbReference>
<dbReference type="InterPro" id="IPR008332">
    <property type="entry name" value="MethylG_MeTrfase_N"/>
</dbReference>
<dbReference type="GO" id="GO:0003908">
    <property type="term" value="F:methylated-DNA-[protein]-cysteine S-methyltransferase activity"/>
    <property type="evidence" value="ECO:0007669"/>
    <property type="project" value="UniProtKB-UniRule"/>
</dbReference>
<protein>
    <recommendedName>
        <fullName evidence="9">Methylated-DNA--protein-cysteine methyltransferase</fullName>
        <ecNumber evidence="9">2.1.1.63</ecNumber>
    </recommendedName>
    <alternativeName>
        <fullName evidence="9">6-O-methylguanine-DNA methyltransferase</fullName>
        <shortName evidence="9">MGMT</shortName>
    </alternativeName>
    <alternativeName>
        <fullName evidence="9">O-6-methylguanine-DNA-alkyltransferase</fullName>
    </alternativeName>
</protein>
<dbReference type="PANTHER" id="PTHR10815:SF5">
    <property type="entry name" value="METHYLATED-DNA--PROTEIN-CYSTEINE METHYLTRANSFERASE"/>
    <property type="match status" value="1"/>
</dbReference>
<feature type="active site" description="Nucleophile; methyl group acceptor" evidence="9">
    <location>
        <position position="141"/>
    </location>
</feature>
<dbReference type="Gene3D" id="3.30.160.70">
    <property type="entry name" value="Methylated DNA-protein cysteine methyltransferase domain"/>
    <property type="match status" value="1"/>
</dbReference>
<dbReference type="PATRIC" id="fig|157733.3.peg.2187"/>
<dbReference type="GO" id="GO:0006307">
    <property type="term" value="P:DNA alkylation repair"/>
    <property type="evidence" value="ECO:0007669"/>
    <property type="project" value="UniProtKB-UniRule"/>
</dbReference>
<dbReference type="CDD" id="cd06445">
    <property type="entry name" value="ATase"/>
    <property type="match status" value="1"/>
</dbReference>
<keyword evidence="6 9" id="KW-0227">DNA damage</keyword>
<dbReference type="GeneID" id="301328961"/>
<evidence type="ECO:0000256" key="3">
    <source>
        <dbReference type="ARBA" id="ARBA00022490"/>
    </source>
</evidence>
<dbReference type="HAMAP" id="MF_00772">
    <property type="entry name" value="OGT"/>
    <property type="match status" value="1"/>
</dbReference>
<evidence type="ECO:0000313" key="10">
    <source>
        <dbReference type="EMBL" id="KMM36381.1"/>
    </source>
</evidence>
<keyword evidence="7 9" id="KW-0234">DNA repair</keyword>
<dbReference type="InterPro" id="IPR036631">
    <property type="entry name" value="MGMT_N_sf"/>
</dbReference>
<evidence type="ECO:0000313" key="11">
    <source>
        <dbReference type="Proteomes" id="UP000035996"/>
    </source>
</evidence>
<dbReference type="OrthoDB" id="9802228at2"/>
<dbReference type="RefSeq" id="WP_048312967.1">
    <property type="nucleotide sequence ID" value="NZ_CP119526.1"/>
</dbReference>
<comment type="similarity">
    <text evidence="2 9">Belongs to the MGMT family.</text>
</comment>
<evidence type="ECO:0000256" key="8">
    <source>
        <dbReference type="ARBA" id="ARBA00049348"/>
    </source>
</evidence>
<dbReference type="EMBL" id="LELK01000005">
    <property type="protein sequence ID" value="KMM36381.1"/>
    <property type="molecule type" value="Genomic_DNA"/>
</dbReference>
<accession>A0A0J6CJJ7</accession>
<dbReference type="Proteomes" id="UP000035996">
    <property type="component" value="Unassembled WGS sequence"/>
</dbReference>
<dbReference type="InterPro" id="IPR036388">
    <property type="entry name" value="WH-like_DNA-bd_sf"/>
</dbReference>
<gene>
    <name evidence="10" type="ORF">AB986_17645</name>
</gene>
<keyword evidence="5 9" id="KW-0808">Transferase</keyword>
<dbReference type="InterPro" id="IPR036217">
    <property type="entry name" value="MethylDNA_cys_MeTrfase_DNAb"/>
</dbReference>
<dbReference type="STRING" id="157733.AB986_17645"/>
<comment type="caution">
    <text evidence="10">The sequence shown here is derived from an EMBL/GenBank/DDBJ whole genome shotgun (WGS) entry which is preliminary data.</text>
</comment>
<proteinExistence type="inferred from homology"/>
<dbReference type="InterPro" id="IPR014048">
    <property type="entry name" value="MethylDNA_cys_MeTrfase_DNA-bd"/>
</dbReference>
<keyword evidence="11" id="KW-1185">Reference proteome</keyword>